<dbReference type="PANTHER" id="PTHR39450:SF1">
    <property type="entry name" value="DUF1667 DOMAIN-CONTAINING PROTEIN"/>
    <property type="match status" value="1"/>
</dbReference>
<dbReference type="Gene3D" id="3.10.530.10">
    <property type="entry name" value="CPE0013-like"/>
    <property type="match status" value="1"/>
</dbReference>
<dbReference type="Pfam" id="PF07892">
    <property type="entry name" value="DUF1667"/>
    <property type="match status" value="1"/>
</dbReference>
<reference evidence="1" key="2">
    <citation type="submission" date="2021-04" db="EMBL/GenBank/DDBJ databases">
        <authorList>
            <person name="Gilroy R."/>
        </authorList>
    </citation>
    <scope>NUCLEOTIDE SEQUENCE</scope>
    <source>
        <strain evidence="1">CHK187-5294</strain>
    </source>
</reference>
<protein>
    <submittedName>
        <fullName evidence="1">DUF1667 domain-containing protein</fullName>
    </submittedName>
</protein>
<dbReference type="Proteomes" id="UP000824132">
    <property type="component" value="Unassembled WGS sequence"/>
</dbReference>
<evidence type="ECO:0000313" key="2">
    <source>
        <dbReference type="Proteomes" id="UP000824132"/>
    </source>
</evidence>
<proteinExistence type="predicted"/>
<dbReference type="InterPro" id="IPR012460">
    <property type="entry name" value="DUF1667"/>
</dbReference>
<comment type="caution">
    <text evidence="1">The sequence shown here is derived from an EMBL/GenBank/DDBJ whole genome shotgun (WGS) entry which is preliminary data.</text>
</comment>
<gene>
    <name evidence="1" type="ORF">H9727_06375</name>
</gene>
<reference evidence="1" key="1">
    <citation type="journal article" date="2021" name="PeerJ">
        <title>Extensive microbial diversity within the chicken gut microbiome revealed by metagenomics and culture.</title>
        <authorList>
            <person name="Gilroy R."/>
            <person name="Ravi A."/>
            <person name="Getino M."/>
            <person name="Pursley I."/>
            <person name="Horton D.L."/>
            <person name="Alikhan N.F."/>
            <person name="Baker D."/>
            <person name="Gharbi K."/>
            <person name="Hall N."/>
            <person name="Watson M."/>
            <person name="Adriaenssens E.M."/>
            <person name="Foster-Nyarko E."/>
            <person name="Jarju S."/>
            <person name="Secka A."/>
            <person name="Antonio M."/>
            <person name="Oren A."/>
            <person name="Chaudhuri R.R."/>
            <person name="La Ragione R."/>
            <person name="Hildebrand F."/>
            <person name="Pallen M.J."/>
        </authorList>
    </citation>
    <scope>NUCLEOTIDE SEQUENCE</scope>
    <source>
        <strain evidence="1">CHK187-5294</strain>
    </source>
</reference>
<dbReference type="PANTHER" id="PTHR39450">
    <property type="entry name" value="MOLYBDOPTERIN OXIDOREDUCTASE, 4FE-4S CLUSTER-BINDING SUBUNIT"/>
    <property type="match status" value="1"/>
</dbReference>
<name>A0A9D2CZU4_9FIRM</name>
<evidence type="ECO:0000313" key="1">
    <source>
        <dbReference type="EMBL" id="HIZ03896.1"/>
    </source>
</evidence>
<dbReference type="SUPFAM" id="SSF160148">
    <property type="entry name" value="CPE0013-like"/>
    <property type="match status" value="1"/>
</dbReference>
<organism evidence="1 2">
    <name type="scientific">Candidatus Borkfalkia avistercoris</name>
    <dbReference type="NCBI Taxonomy" id="2838504"/>
    <lineage>
        <taxon>Bacteria</taxon>
        <taxon>Bacillati</taxon>
        <taxon>Bacillota</taxon>
        <taxon>Clostridia</taxon>
        <taxon>Christensenellales</taxon>
        <taxon>Christensenellaceae</taxon>
        <taxon>Candidatus Borkfalkia</taxon>
    </lineage>
</organism>
<dbReference type="SUPFAM" id="SSF53706">
    <property type="entry name" value="Formate dehydrogenase/DMSO reductase, domains 1-3"/>
    <property type="match status" value="1"/>
</dbReference>
<accession>A0A9D2CZU4</accession>
<dbReference type="InterPro" id="IPR036593">
    <property type="entry name" value="CPE0013-like_sf"/>
</dbReference>
<dbReference type="AlphaFoldDB" id="A0A9D2CZU4"/>
<dbReference type="EMBL" id="DXCL01000037">
    <property type="protein sequence ID" value="HIZ03896.1"/>
    <property type="molecule type" value="Genomic_DNA"/>
</dbReference>
<sequence>MLQTITCIECPIGCTIEVETEGGAVVSVRGNGCPRGKAYAQSEATCPVRVVTSTVRTSSGEMVPVKTSAPVRKSEIFRVMKIINAAHPDLPLHIGDVLVRNVDEGADLVVTGNAE</sequence>